<evidence type="ECO:0000313" key="9">
    <source>
        <dbReference type="EMBL" id="SCA55966.1"/>
    </source>
</evidence>
<evidence type="ECO:0000259" key="8">
    <source>
        <dbReference type="SMART" id="SM00382"/>
    </source>
</evidence>
<keyword evidence="5" id="KW-0408">Iron</keyword>
<proteinExistence type="predicted"/>
<evidence type="ECO:0000256" key="2">
    <source>
        <dbReference type="ARBA" id="ARBA00022448"/>
    </source>
</evidence>
<dbReference type="Pfam" id="PF13304">
    <property type="entry name" value="AAA_21"/>
    <property type="match status" value="1"/>
</dbReference>
<dbReference type="RefSeq" id="WP_069186660.1">
    <property type="nucleotide sequence ID" value="NZ_FLYE01000007.1"/>
</dbReference>
<evidence type="ECO:0000256" key="1">
    <source>
        <dbReference type="ARBA" id="ARBA00004202"/>
    </source>
</evidence>
<evidence type="ECO:0000256" key="5">
    <source>
        <dbReference type="ARBA" id="ARBA00023004"/>
    </source>
</evidence>
<keyword evidence="2" id="KW-0813">Transport</keyword>
<dbReference type="InterPro" id="IPR038729">
    <property type="entry name" value="Rad50/SbcC_AAA"/>
</dbReference>
<accession>A0A1C3RF95</accession>
<sequence length="246" mass="28008">MLKSPFLKRIAIVDDKRNEEAFPFSQLAFLNEKFTLDFSNPVTFFVGENGSGKSTVLEAIAEVCGFHKSGGSHMHQNYHSDDGVESTLSDALSASWLPKVNQGFFFRSESFFNVARYVDTEGYPTFNFYGGKALHSQSHGESFLAVFSNAFVTDERQMFLMDEPETALSPQRQLSFLSLLSEWEKSGNCQLVIATHSPILLAYPNARIIEFTPDGLRDVEYEETEHYKFTKTFLNNPQRYLKELME</sequence>
<dbReference type="PANTHER" id="PTHR42771:SF2">
    <property type="entry name" value="IRON(3+)-HYDROXAMATE IMPORT ATP-BINDING PROTEIN FHUC"/>
    <property type="match status" value="1"/>
</dbReference>
<dbReference type="SUPFAM" id="SSF52540">
    <property type="entry name" value="P-loop containing nucleoside triphosphate hydrolases"/>
    <property type="match status" value="1"/>
</dbReference>
<dbReference type="Gene3D" id="3.40.50.300">
    <property type="entry name" value="P-loop containing nucleotide triphosphate hydrolases"/>
    <property type="match status" value="2"/>
</dbReference>
<organism evidence="9 10">
    <name type="scientific">Candidatus Terasakiella magnetica</name>
    <dbReference type="NCBI Taxonomy" id="1867952"/>
    <lineage>
        <taxon>Bacteria</taxon>
        <taxon>Pseudomonadati</taxon>
        <taxon>Pseudomonadota</taxon>
        <taxon>Alphaproteobacteria</taxon>
        <taxon>Rhodospirillales</taxon>
        <taxon>Terasakiellaceae</taxon>
        <taxon>Terasakiella</taxon>
    </lineage>
</organism>
<dbReference type="GO" id="GO:0005524">
    <property type="term" value="F:ATP binding"/>
    <property type="evidence" value="ECO:0007669"/>
    <property type="project" value="InterPro"/>
</dbReference>
<dbReference type="GO" id="GO:0006826">
    <property type="term" value="P:iron ion transport"/>
    <property type="evidence" value="ECO:0007669"/>
    <property type="project" value="UniProtKB-KW"/>
</dbReference>
<dbReference type="STRING" id="1867952.MTBPR1_150013"/>
<dbReference type="InterPro" id="IPR027417">
    <property type="entry name" value="P-loop_NTPase"/>
</dbReference>
<keyword evidence="10" id="KW-1185">Reference proteome</keyword>
<dbReference type="InterPro" id="IPR051535">
    <property type="entry name" value="Siderophore_ABC-ATPase"/>
</dbReference>
<dbReference type="InterPro" id="IPR003959">
    <property type="entry name" value="ATPase_AAA_core"/>
</dbReference>
<dbReference type="GO" id="GO:0006302">
    <property type="term" value="P:double-strand break repair"/>
    <property type="evidence" value="ECO:0007669"/>
    <property type="project" value="InterPro"/>
</dbReference>
<dbReference type="PANTHER" id="PTHR42771">
    <property type="entry name" value="IRON(3+)-HYDROXAMATE IMPORT ATP-BINDING PROTEIN FHUC"/>
    <property type="match status" value="1"/>
</dbReference>
<dbReference type="Proteomes" id="UP000231658">
    <property type="component" value="Unassembled WGS sequence"/>
</dbReference>
<keyword evidence="4" id="KW-0410">Iron transport</keyword>
<protein>
    <recommendedName>
        <fullName evidence="8">AAA+ ATPase domain-containing protein</fullName>
    </recommendedName>
</protein>
<evidence type="ECO:0000256" key="3">
    <source>
        <dbReference type="ARBA" id="ARBA00022475"/>
    </source>
</evidence>
<evidence type="ECO:0000256" key="6">
    <source>
        <dbReference type="ARBA" id="ARBA00023065"/>
    </source>
</evidence>
<evidence type="ECO:0000313" key="10">
    <source>
        <dbReference type="Proteomes" id="UP000231658"/>
    </source>
</evidence>
<comment type="subcellular location">
    <subcellularLocation>
        <location evidence="1">Cell membrane</location>
        <topology evidence="1">Peripheral membrane protein</topology>
    </subcellularLocation>
</comment>
<name>A0A1C3RF95_9PROT</name>
<keyword evidence="6" id="KW-0406">Ion transport</keyword>
<dbReference type="Pfam" id="PF13476">
    <property type="entry name" value="AAA_23"/>
    <property type="match status" value="1"/>
</dbReference>
<evidence type="ECO:0000256" key="7">
    <source>
        <dbReference type="ARBA" id="ARBA00023136"/>
    </source>
</evidence>
<dbReference type="GO" id="GO:0005886">
    <property type="term" value="C:plasma membrane"/>
    <property type="evidence" value="ECO:0007669"/>
    <property type="project" value="UniProtKB-SubCell"/>
</dbReference>
<dbReference type="InterPro" id="IPR003593">
    <property type="entry name" value="AAA+_ATPase"/>
</dbReference>
<gene>
    <name evidence="9" type="ORF">MTBPR1_150013</name>
</gene>
<keyword evidence="3" id="KW-1003">Cell membrane</keyword>
<keyword evidence="7" id="KW-0472">Membrane</keyword>
<dbReference type="SMART" id="SM00382">
    <property type="entry name" value="AAA"/>
    <property type="match status" value="1"/>
</dbReference>
<evidence type="ECO:0000256" key="4">
    <source>
        <dbReference type="ARBA" id="ARBA00022496"/>
    </source>
</evidence>
<reference evidence="9 10" key="1">
    <citation type="submission" date="2016-07" db="EMBL/GenBank/DDBJ databases">
        <authorList>
            <person name="Lefevre C.T."/>
        </authorList>
    </citation>
    <scope>NUCLEOTIDE SEQUENCE [LARGE SCALE GENOMIC DNA]</scope>
    <source>
        <strain evidence="9">PR1</strain>
    </source>
</reference>
<dbReference type="OrthoDB" id="9784297at2"/>
<dbReference type="GO" id="GO:0016887">
    <property type="term" value="F:ATP hydrolysis activity"/>
    <property type="evidence" value="ECO:0007669"/>
    <property type="project" value="InterPro"/>
</dbReference>
<dbReference type="EMBL" id="FLYE01000007">
    <property type="protein sequence ID" value="SCA55966.1"/>
    <property type="molecule type" value="Genomic_DNA"/>
</dbReference>
<dbReference type="AlphaFoldDB" id="A0A1C3RF95"/>
<feature type="domain" description="AAA+ ATPase" evidence="8">
    <location>
        <begin position="39"/>
        <end position="216"/>
    </location>
</feature>